<feature type="compositionally biased region" description="Basic and acidic residues" evidence="1">
    <location>
        <begin position="199"/>
        <end position="215"/>
    </location>
</feature>
<evidence type="ECO:0000256" key="1">
    <source>
        <dbReference type="SAM" id="MobiDB-lite"/>
    </source>
</evidence>
<gene>
    <name evidence="3" type="ORF">PGT21_031367</name>
</gene>
<dbReference type="EMBL" id="VSWC01000027">
    <property type="protein sequence ID" value="KAA1110771.1"/>
    <property type="molecule type" value="Genomic_DNA"/>
</dbReference>
<evidence type="ECO:0000256" key="2">
    <source>
        <dbReference type="SAM" id="SignalP"/>
    </source>
</evidence>
<evidence type="ECO:0000313" key="4">
    <source>
        <dbReference type="Proteomes" id="UP000324748"/>
    </source>
</evidence>
<feature type="region of interest" description="Disordered" evidence="1">
    <location>
        <begin position="190"/>
        <end position="241"/>
    </location>
</feature>
<feature type="chain" id="PRO_5022785291" evidence="2">
    <location>
        <begin position="19"/>
        <end position="383"/>
    </location>
</feature>
<comment type="caution">
    <text evidence="3">The sequence shown here is derived from an EMBL/GenBank/DDBJ whole genome shotgun (WGS) entry which is preliminary data.</text>
</comment>
<dbReference type="AlphaFoldDB" id="A0A5B0QC98"/>
<accession>A0A5B0QC98</accession>
<protein>
    <submittedName>
        <fullName evidence="3">Uncharacterized protein</fullName>
    </submittedName>
</protein>
<feature type="signal peptide" evidence="2">
    <location>
        <begin position="1"/>
        <end position="18"/>
    </location>
</feature>
<sequence>MLLTQILLALQLLHYYNAAALPMPPSTHLVKRMERVSEATQEIGTSRGSLRSGFNSDKSLAVGRTLDGKREGAASLKIWDPEDKFSAGEMLKEDGKGKEIAGGSKSAKYFTTAGGNHIVKVKESWPALVKEPSSHLLGTGVFRINLKTEDITKLTKIYDHFYQGSKDHSEAAEKFAQFLKGSPLDQKENVEKNVASSLHDPELAKEKTKAEDKYSAKQLPKASTSPDEKYFLKGSPVDQKENRGEKMTSFLHDLNIAIEKTKHEGKYLGKQWPQPSTSQAEESYGPKDIGKIGGPPENGIGHGVEQGKKYEGMRFSPTVRYQPAYATSDPDYKNIRIKTKGLVRGTAELAKLRFKGRLGRTINELSASVEKKLGNTKAKYGGV</sequence>
<organism evidence="3 4">
    <name type="scientific">Puccinia graminis f. sp. tritici</name>
    <dbReference type="NCBI Taxonomy" id="56615"/>
    <lineage>
        <taxon>Eukaryota</taxon>
        <taxon>Fungi</taxon>
        <taxon>Dikarya</taxon>
        <taxon>Basidiomycota</taxon>
        <taxon>Pucciniomycotina</taxon>
        <taxon>Pucciniomycetes</taxon>
        <taxon>Pucciniales</taxon>
        <taxon>Pucciniaceae</taxon>
        <taxon>Puccinia</taxon>
    </lineage>
</organism>
<dbReference type="OrthoDB" id="10338393at2759"/>
<proteinExistence type="predicted"/>
<reference evidence="3 4" key="1">
    <citation type="submission" date="2019-05" db="EMBL/GenBank/DDBJ databases">
        <title>Emergence of the Ug99 lineage of the wheat stem rust pathogen through somatic hybridization.</title>
        <authorList>
            <person name="Li F."/>
            <person name="Upadhyaya N.M."/>
            <person name="Sperschneider J."/>
            <person name="Matny O."/>
            <person name="Nguyen-Phuc H."/>
            <person name="Mago R."/>
            <person name="Raley C."/>
            <person name="Miller M.E."/>
            <person name="Silverstein K.A.T."/>
            <person name="Henningsen E."/>
            <person name="Hirsch C.D."/>
            <person name="Visser B."/>
            <person name="Pretorius Z.A."/>
            <person name="Steffenson B.J."/>
            <person name="Schwessinger B."/>
            <person name="Dodds P.N."/>
            <person name="Figueroa M."/>
        </authorList>
    </citation>
    <scope>NUCLEOTIDE SEQUENCE [LARGE SCALE GENOMIC DNA]</scope>
    <source>
        <strain evidence="3">21-0</strain>
    </source>
</reference>
<evidence type="ECO:0000313" key="3">
    <source>
        <dbReference type="EMBL" id="KAA1110771.1"/>
    </source>
</evidence>
<keyword evidence="2" id="KW-0732">Signal</keyword>
<feature type="region of interest" description="Disordered" evidence="1">
    <location>
        <begin position="268"/>
        <end position="305"/>
    </location>
</feature>
<name>A0A5B0QC98_PUCGR</name>
<keyword evidence="4" id="KW-1185">Reference proteome</keyword>
<dbReference type="Proteomes" id="UP000324748">
    <property type="component" value="Unassembled WGS sequence"/>
</dbReference>